<reference evidence="4" key="1">
    <citation type="journal article" date="2019" name="Int. J. Syst. Evol. Microbiol.">
        <title>The Global Catalogue of Microorganisms (GCM) 10K type strain sequencing project: providing services to taxonomists for standard genome sequencing and annotation.</title>
        <authorList>
            <consortium name="The Broad Institute Genomics Platform"/>
            <consortium name="The Broad Institute Genome Sequencing Center for Infectious Disease"/>
            <person name="Wu L."/>
            <person name="Ma J."/>
        </authorList>
    </citation>
    <scope>NUCLEOTIDE SEQUENCE [LARGE SCALE GENOMIC DNA]</scope>
    <source>
        <strain evidence="4">JCM 11574</strain>
    </source>
</reference>
<dbReference type="Proteomes" id="UP001500893">
    <property type="component" value="Unassembled WGS sequence"/>
</dbReference>
<feature type="transmembrane region" description="Helical" evidence="1">
    <location>
        <begin position="6"/>
        <end position="32"/>
    </location>
</feature>
<dbReference type="RefSeq" id="WP_425586750.1">
    <property type="nucleotide sequence ID" value="NZ_BAAAVM010000085.1"/>
</dbReference>
<keyword evidence="1" id="KW-0472">Membrane</keyword>
<feature type="transmembrane region" description="Helical" evidence="1">
    <location>
        <begin position="314"/>
        <end position="337"/>
    </location>
</feature>
<feature type="transmembrane region" description="Helical" evidence="1">
    <location>
        <begin position="288"/>
        <end position="308"/>
    </location>
</feature>
<dbReference type="SUPFAM" id="SSF53448">
    <property type="entry name" value="Nucleotide-diphospho-sugar transferases"/>
    <property type="match status" value="1"/>
</dbReference>
<feature type="transmembrane region" description="Helical" evidence="1">
    <location>
        <begin position="349"/>
        <end position="366"/>
    </location>
</feature>
<dbReference type="Gene3D" id="3.90.550.10">
    <property type="entry name" value="Spore Coat Polysaccharide Biosynthesis Protein SpsA, Chain A"/>
    <property type="match status" value="1"/>
</dbReference>
<comment type="caution">
    <text evidence="3">The sequence shown here is derived from an EMBL/GenBank/DDBJ whole genome shotgun (WGS) entry which is preliminary data.</text>
</comment>
<gene>
    <name evidence="3" type="ORF">GCM10010521_50130</name>
</gene>
<dbReference type="InterPro" id="IPR001173">
    <property type="entry name" value="Glyco_trans_2-like"/>
</dbReference>
<dbReference type="NCBIfam" id="TIGR03469">
    <property type="entry name" value="HpnB"/>
    <property type="match status" value="1"/>
</dbReference>
<dbReference type="PANTHER" id="PTHR43646:SF3">
    <property type="entry name" value="SLR1566 PROTEIN"/>
    <property type="match status" value="1"/>
</dbReference>
<dbReference type="InterPro" id="IPR029044">
    <property type="entry name" value="Nucleotide-diphossugar_trans"/>
</dbReference>
<keyword evidence="1" id="KW-0812">Transmembrane</keyword>
<evidence type="ECO:0000313" key="4">
    <source>
        <dbReference type="Proteomes" id="UP001500893"/>
    </source>
</evidence>
<protein>
    <submittedName>
        <fullName evidence="3">Glycosyltransferase</fullName>
    </submittedName>
</protein>
<sequence>MGQTAAVSALLWITVVSLAAWCWLLFGQGFFWRTDVRLPPRREPEEWPSVCVVVPARDEAAVLSASLPSLLAQDYPGRAEVFLVDDGSTDGTGELARELSRRHGGLPLTVGSPGEPPAGWTGKLWAVRHGIGLARARDPEYLLLTDADIAHAPGGLRELVAAARTGGFDVVSQMARLRVASPWERLVVPAFVYFFAQLYPFRWIGRKGARTAAAAGGCVLLRAGMADEARVPESIRHAVIDDVALARAVKGSGGHVWLGLADHVDSVRPYPRLGDLWRMVSRSAYAQLRHNPLLLLGTVAGLALVYLVPPTAVVVGVAGGGAATALVGAAAWTVMTGTYLPMLRYYRQPLWLAPLLPFTALLYLLMTVDSAVQHYRGRGAAWKGRTYARPDAVPDEG</sequence>
<keyword evidence="1" id="KW-1133">Transmembrane helix</keyword>
<dbReference type="PANTHER" id="PTHR43646">
    <property type="entry name" value="GLYCOSYLTRANSFERASE"/>
    <property type="match status" value="1"/>
</dbReference>
<name>A0ABP6NRA8_9ACTN</name>
<evidence type="ECO:0000259" key="2">
    <source>
        <dbReference type="Pfam" id="PF00535"/>
    </source>
</evidence>
<keyword evidence="4" id="KW-1185">Reference proteome</keyword>
<proteinExistence type="predicted"/>
<dbReference type="Pfam" id="PF00535">
    <property type="entry name" value="Glycos_transf_2"/>
    <property type="match status" value="1"/>
</dbReference>
<dbReference type="EMBL" id="BAAAVM010000085">
    <property type="protein sequence ID" value="GAA3156114.1"/>
    <property type="molecule type" value="Genomic_DNA"/>
</dbReference>
<evidence type="ECO:0000313" key="3">
    <source>
        <dbReference type="EMBL" id="GAA3156114.1"/>
    </source>
</evidence>
<feature type="domain" description="Glycosyltransferase 2-like" evidence="2">
    <location>
        <begin position="51"/>
        <end position="186"/>
    </location>
</feature>
<organism evidence="3 4">
    <name type="scientific">Streptomyces rameus</name>
    <dbReference type="NCBI Taxonomy" id="68261"/>
    <lineage>
        <taxon>Bacteria</taxon>
        <taxon>Bacillati</taxon>
        <taxon>Actinomycetota</taxon>
        <taxon>Actinomycetes</taxon>
        <taxon>Kitasatosporales</taxon>
        <taxon>Streptomycetaceae</taxon>
        <taxon>Streptomyces</taxon>
    </lineage>
</organism>
<evidence type="ECO:0000256" key="1">
    <source>
        <dbReference type="SAM" id="Phobius"/>
    </source>
</evidence>
<dbReference type="InterPro" id="IPR017832">
    <property type="entry name" value="Glyco_trans_2_hopen-assoc_HpnB"/>
</dbReference>
<accession>A0ABP6NRA8</accession>